<evidence type="ECO:0000313" key="3">
    <source>
        <dbReference type="Proteomes" id="UP000193144"/>
    </source>
</evidence>
<sequence length="88" mass="9715">MKPPMFFVVSMASVMLAQLTDNRLPQLRHLVSFGINSGLSSTVLRSMERLRSFSRIFQGPAGPPAQSSLDVLPLVDLDTSFLWTSCLC</sequence>
<gene>
    <name evidence="2" type="ORF">BCR34DRAFT_581396</name>
</gene>
<name>A0A1Y1Y0V5_9PLEO</name>
<dbReference type="Proteomes" id="UP000193144">
    <property type="component" value="Unassembled WGS sequence"/>
</dbReference>
<proteinExistence type="predicted"/>
<dbReference type="EMBL" id="MCFA01000448">
    <property type="protein sequence ID" value="ORX91630.1"/>
    <property type="molecule type" value="Genomic_DNA"/>
</dbReference>
<evidence type="ECO:0000313" key="2">
    <source>
        <dbReference type="EMBL" id="ORX91630.1"/>
    </source>
</evidence>
<dbReference type="AlphaFoldDB" id="A0A1Y1Y0V5"/>
<feature type="signal peptide" evidence="1">
    <location>
        <begin position="1"/>
        <end position="17"/>
    </location>
</feature>
<keyword evidence="1" id="KW-0732">Signal</keyword>
<evidence type="ECO:0008006" key="4">
    <source>
        <dbReference type="Google" id="ProtNLM"/>
    </source>
</evidence>
<keyword evidence="3" id="KW-1185">Reference proteome</keyword>
<comment type="caution">
    <text evidence="2">The sequence shown here is derived from an EMBL/GenBank/DDBJ whole genome shotgun (WGS) entry which is preliminary data.</text>
</comment>
<organism evidence="2 3">
    <name type="scientific">Clohesyomyces aquaticus</name>
    <dbReference type="NCBI Taxonomy" id="1231657"/>
    <lineage>
        <taxon>Eukaryota</taxon>
        <taxon>Fungi</taxon>
        <taxon>Dikarya</taxon>
        <taxon>Ascomycota</taxon>
        <taxon>Pezizomycotina</taxon>
        <taxon>Dothideomycetes</taxon>
        <taxon>Pleosporomycetidae</taxon>
        <taxon>Pleosporales</taxon>
        <taxon>Lindgomycetaceae</taxon>
        <taxon>Clohesyomyces</taxon>
    </lineage>
</organism>
<reference evidence="2 3" key="1">
    <citation type="submission" date="2016-07" db="EMBL/GenBank/DDBJ databases">
        <title>Pervasive Adenine N6-methylation of Active Genes in Fungi.</title>
        <authorList>
            <consortium name="DOE Joint Genome Institute"/>
            <person name="Mondo S.J."/>
            <person name="Dannebaum R.O."/>
            <person name="Kuo R.C."/>
            <person name="Labutti K."/>
            <person name="Haridas S."/>
            <person name="Kuo A."/>
            <person name="Salamov A."/>
            <person name="Ahrendt S.R."/>
            <person name="Lipzen A."/>
            <person name="Sullivan W."/>
            <person name="Andreopoulos W.B."/>
            <person name="Clum A."/>
            <person name="Lindquist E."/>
            <person name="Daum C."/>
            <person name="Ramamoorthy G.K."/>
            <person name="Gryganskyi A."/>
            <person name="Culley D."/>
            <person name="Magnuson J.K."/>
            <person name="James T.Y."/>
            <person name="O'Malley M.A."/>
            <person name="Stajich J.E."/>
            <person name="Spatafora J.W."/>
            <person name="Visel A."/>
            <person name="Grigoriev I.V."/>
        </authorList>
    </citation>
    <scope>NUCLEOTIDE SEQUENCE [LARGE SCALE GENOMIC DNA]</scope>
    <source>
        <strain evidence="2 3">CBS 115471</strain>
    </source>
</reference>
<evidence type="ECO:0000256" key="1">
    <source>
        <dbReference type="SAM" id="SignalP"/>
    </source>
</evidence>
<protein>
    <recommendedName>
        <fullName evidence="4">Secreted protein</fullName>
    </recommendedName>
</protein>
<accession>A0A1Y1Y0V5</accession>
<feature type="chain" id="PRO_5012146683" description="Secreted protein" evidence="1">
    <location>
        <begin position="18"/>
        <end position="88"/>
    </location>
</feature>